<evidence type="ECO:0008006" key="5">
    <source>
        <dbReference type="Google" id="ProtNLM"/>
    </source>
</evidence>
<feature type="domain" description="Acyclic terpene utilisation N-terminal" evidence="1">
    <location>
        <begin position="6"/>
        <end position="442"/>
    </location>
</feature>
<dbReference type="Proteomes" id="UP000549695">
    <property type="component" value="Unassembled WGS sequence"/>
</dbReference>
<evidence type="ECO:0000313" key="3">
    <source>
        <dbReference type="EMBL" id="NYG00155.1"/>
    </source>
</evidence>
<dbReference type="Pfam" id="PF23544">
    <property type="entry name" value="AtuA_ferredoxin"/>
    <property type="match status" value="1"/>
</dbReference>
<dbReference type="PANTHER" id="PTHR47585:SF1">
    <property type="entry name" value="DUF1446 DOMAIN-CONTAINING PROTEIN"/>
    <property type="match status" value="1"/>
</dbReference>
<evidence type="ECO:0000259" key="1">
    <source>
        <dbReference type="Pfam" id="PF07287"/>
    </source>
</evidence>
<reference evidence="3 4" key="1">
    <citation type="submission" date="2020-07" db="EMBL/GenBank/DDBJ databases">
        <title>Sequencing the genomes of 1000 actinobacteria strains.</title>
        <authorList>
            <person name="Klenk H.-P."/>
        </authorList>
    </citation>
    <scope>NUCLEOTIDE SEQUENCE [LARGE SCALE GENOMIC DNA]</scope>
    <source>
        <strain evidence="3 4">DSM 44749</strain>
    </source>
</reference>
<gene>
    <name evidence="3" type="ORF">HDA37_000440</name>
</gene>
<accession>A0A852W163</accession>
<evidence type="ECO:0000313" key="4">
    <source>
        <dbReference type="Proteomes" id="UP000549695"/>
    </source>
</evidence>
<dbReference type="PANTHER" id="PTHR47585">
    <property type="match status" value="1"/>
</dbReference>
<protein>
    <recommendedName>
        <fullName evidence="5">Exopolyphosphatase</fullName>
    </recommendedName>
</protein>
<comment type="caution">
    <text evidence="3">The sequence shown here is derived from an EMBL/GenBank/DDBJ whole genome shotgun (WGS) entry which is preliminary data.</text>
</comment>
<dbReference type="InterPro" id="IPR056362">
    <property type="entry name" value="AtuA-like_ferredoxin_dom"/>
</dbReference>
<dbReference type="GeneID" id="98050271"/>
<dbReference type="EMBL" id="JACCCZ010000001">
    <property type="protein sequence ID" value="NYG00155.1"/>
    <property type="molecule type" value="Genomic_DNA"/>
</dbReference>
<organism evidence="3 4">
    <name type="scientific">Pseudonocardia alni</name>
    <name type="common">Amycolata alni</name>
    <dbReference type="NCBI Taxonomy" id="33907"/>
    <lineage>
        <taxon>Bacteria</taxon>
        <taxon>Bacillati</taxon>
        <taxon>Actinomycetota</taxon>
        <taxon>Actinomycetes</taxon>
        <taxon>Pseudonocardiales</taxon>
        <taxon>Pseudonocardiaceae</taxon>
        <taxon>Pseudonocardia</taxon>
    </lineage>
</organism>
<proteinExistence type="predicted"/>
<feature type="domain" description="AtuA-like ferredoxin-fold" evidence="2">
    <location>
        <begin position="480"/>
        <end position="574"/>
    </location>
</feature>
<dbReference type="AlphaFoldDB" id="A0A852W163"/>
<evidence type="ECO:0000259" key="2">
    <source>
        <dbReference type="Pfam" id="PF23544"/>
    </source>
</evidence>
<dbReference type="InterPro" id="IPR010839">
    <property type="entry name" value="AtuA_N"/>
</dbReference>
<sequence length="586" mass="62210">MTRAPVRIGNCSGFYGDRITAAREMVEGGPIDVLTGDYLAELTMLILYKARRKDPTGGYAKTFLTQVEHVLGTCLDRGIRIVSNAGGLNPAGLASDLTALAQRLGLAPRIAYVHGDDLVDRLDDIQAAGHTLAHLDTGVTLADAGVNPVSANAYLGAWGITEALRADADVVVTGRVTDASVVVGPAAWWHGWERTDFDAIAGAMAAGHVIECGPQATGGNYSFFEEITDRRYPGFPIAEVAADGSSVITKHADTGGLVSPGTVTAQLLYEIGEPAYLGPDAVAHFDSLQLTQDGEHRVLISGTRGSAPTDRLKVALNYEGGYRNTMTLVLTGTRIEEKAAWAEQQLVELLGGRERFAEFDAQLLRFDHPDAPTNAEATAHLRVTVKDPDRRTVGRAFSNTTMELALGGYPGFHTTTPPSSESAFGVYWPSLVPASEVEHRVTLPDGTTTPVPHSPVTAGVPAPAEPVVPASVAGPTRRLPLGEIAAARSGDKGGNANIGLWTRTDDEYTWLRGHLTVERVRELLPEAAGLEIRRFDLPNLRALNIVVIGILGAGVASATRPDPQAKGLGEYLRSRLVDIPVALLPG</sequence>
<name>A0A852W163_PSEA5</name>
<keyword evidence="4" id="KW-1185">Reference proteome</keyword>
<dbReference type="Pfam" id="PF07287">
    <property type="entry name" value="AtuA"/>
    <property type="match status" value="1"/>
</dbReference>
<dbReference type="RefSeq" id="WP_179760038.1">
    <property type="nucleotide sequence ID" value="NZ_BAAAJZ010000011.1"/>
</dbReference>